<reference evidence="1" key="1">
    <citation type="submission" date="2021-01" db="EMBL/GenBank/DDBJ databases">
        <authorList>
            <consortium name="Genoscope - CEA"/>
            <person name="William W."/>
        </authorList>
    </citation>
    <scope>NUCLEOTIDE SEQUENCE</scope>
</reference>
<sequence length="308" mass="36728">MNTIEYSQQNKYLIKSLLNNLYFTFDKKDSLKYTKEINDIEYFWGILSLDQDVNFNQNYSLRFGEFLQISTIKSQNQSQLLSKQPLLIQQPDTSIISAQTFQRLKDNLVQKQPCVFLNSETNFYLTINQDKITFQEFPTPGSYFQIIPLYEQELSPIRPLIQFQYEYEIRNYVTGYSLNISSQPQKKQILGAIRSNKKCEIWNLIKTHNFDNSFQILNLKYEKYIDTEYQNTIELVNTKPYIVNWEFLTIDGKELSYGIPFVIQQPFTKYFLTMQVFNLKEPQNYQQCVYQSEILEPTSLWIIFKHSI</sequence>
<organism evidence="1 2">
    <name type="scientific">Paramecium primaurelia</name>
    <dbReference type="NCBI Taxonomy" id="5886"/>
    <lineage>
        <taxon>Eukaryota</taxon>
        <taxon>Sar</taxon>
        <taxon>Alveolata</taxon>
        <taxon>Ciliophora</taxon>
        <taxon>Intramacronucleata</taxon>
        <taxon>Oligohymenophorea</taxon>
        <taxon>Peniculida</taxon>
        <taxon>Parameciidae</taxon>
        <taxon>Paramecium</taxon>
    </lineage>
</organism>
<name>A0A8S1LSR1_PARPR</name>
<keyword evidence="2" id="KW-1185">Reference proteome</keyword>
<comment type="caution">
    <text evidence="1">The sequence shown here is derived from an EMBL/GenBank/DDBJ whole genome shotgun (WGS) entry which is preliminary data.</text>
</comment>
<dbReference type="AlphaFoldDB" id="A0A8S1LSR1"/>
<gene>
    <name evidence="1" type="ORF">PPRIM_AZ9-3.1.T0470226</name>
</gene>
<proteinExistence type="predicted"/>
<accession>A0A8S1LSR1</accession>
<dbReference type="Proteomes" id="UP000688137">
    <property type="component" value="Unassembled WGS sequence"/>
</dbReference>
<dbReference type="EMBL" id="CAJJDM010000047">
    <property type="protein sequence ID" value="CAD8071528.1"/>
    <property type="molecule type" value="Genomic_DNA"/>
</dbReference>
<protein>
    <submittedName>
        <fullName evidence="1">Uncharacterized protein</fullName>
    </submittedName>
</protein>
<evidence type="ECO:0000313" key="1">
    <source>
        <dbReference type="EMBL" id="CAD8071528.1"/>
    </source>
</evidence>
<evidence type="ECO:0000313" key="2">
    <source>
        <dbReference type="Proteomes" id="UP000688137"/>
    </source>
</evidence>
<dbReference type="OMA" id="TEYQNTI"/>